<keyword evidence="3" id="KW-0547">Nucleotide-binding</keyword>
<protein>
    <submittedName>
        <fullName evidence="9">Putative lipid exporter abca1</fullName>
    </submittedName>
</protein>
<evidence type="ECO:0000256" key="2">
    <source>
        <dbReference type="ARBA" id="ARBA00022692"/>
    </source>
</evidence>
<dbReference type="Pfam" id="PF23321">
    <property type="entry name" value="R1_ABCA1"/>
    <property type="match status" value="1"/>
</dbReference>
<keyword evidence="2 7" id="KW-0812">Transmembrane</keyword>
<dbReference type="InterPro" id="IPR027417">
    <property type="entry name" value="P-loop_NTPase"/>
</dbReference>
<feature type="transmembrane region" description="Helical" evidence="7">
    <location>
        <begin position="6"/>
        <end position="22"/>
    </location>
</feature>
<dbReference type="InterPro" id="IPR003593">
    <property type="entry name" value="AAA+_ATPase"/>
</dbReference>
<dbReference type="GO" id="GO:0005524">
    <property type="term" value="F:ATP binding"/>
    <property type="evidence" value="ECO:0007669"/>
    <property type="project" value="UniProtKB-KW"/>
</dbReference>
<dbReference type="Pfam" id="PF00005">
    <property type="entry name" value="ABC_tran"/>
    <property type="match status" value="2"/>
</dbReference>
<dbReference type="InterPro" id="IPR013525">
    <property type="entry name" value="ABC2_TM"/>
</dbReference>
<feature type="domain" description="ABC transporter" evidence="8">
    <location>
        <begin position="930"/>
        <end position="1161"/>
    </location>
</feature>
<dbReference type="Pfam" id="PF12698">
    <property type="entry name" value="ABC2_membrane_3"/>
    <property type="match status" value="1"/>
</dbReference>
<dbReference type="InterPro" id="IPR056264">
    <property type="entry name" value="R2_ABCA1-4-like"/>
</dbReference>
<evidence type="ECO:0000256" key="7">
    <source>
        <dbReference type="SAM" id="Phobius"/>
    </source>
</evidence>
<dbReference type="PROSITE" id="PS00211">
    <property type="entry name" value="ABC_TRANSPORTER_1"/>
    <property type="match status" value="2"/>
</dbReference>
<reference evidence="9" key="1">
    <citation type="journal article" date="2016" name="Mol. Ecol. Resour.">
        <title>Evaluation of the impact of RNA preservation methods of spiders for de novo transcriptome assembly.</title>
        <authorList>
            <person name="Kono N."/>
            <person name="Nakamura H."/>
            <person name="Ito Y."/>
            <person name="Tomita M."/>
            <person name="Arakawa K."/>
        </authorList>
    </citation>
    <scope>NUCLEOTIDE SEQUENCE</scope>
    <source>
        <tissue evidence="9">Whole body</tissue>
    </source>
</reference>
<feature type="transmembrane region" description="Helical" evidence="7">
    <location>
        <begin position="445"/>
        <end position="466"/>
    </location>
</feature>
<dbReference type="GO" id="GO:0140359">
    <property type="term" value="F:ABC-type transporter activity"/>
    <property type="evidence" value="ECO:0007669"/>
    <property type="project" value="InterPro"/>
</dbReference>
<keyword evidence="6 7" id="KW-0472">Membrane</keyword>
<dbReference type="InterPro" id="IPR017871">
    <property type="entry name" value="ABC_transporter-like_CS"/>
</dbReference>
<accession>A0A2L2YBJ4</accession>
<evidence type="ECO:0000259" key="8">
    <source>
        <dbReference type="PROSITE" id="PS50893"/>
    </source>
</evidence>
<dbReference type="PANTHER" id="PTHR19229">
    <property type="entry name" value="ATP-BINDING CASSETTE TRANSPORTER SUBFAMILY A ABCA"/>
    <property type="match status" value="1"/>
</dbReference>
<dbReference type="SMART" id="SM00382">
    <property type="entry name" value="AAA"/>
    <property type="match status" value="2"/>
</dbReference>
<comment type="subcellular location">
    <subcellularLocation>
        <location evidence="1">Membrane</location>
        <topology evidence="1">Multi-pass membrane protein</topology>
    </subcellularLocation>
</comment>
<dbReference type="PANTHER" id="PTHR19229:SF250">
    <property type="entry name" value="ABC TRANSPORTER DOMAIN-CONTAINING PROTEIN-RELATED"/>
    <property type="match status" value="1"/>
</dbReference>
<dbReference type="OrthoDB" id="6429129at2759"/>
<feature type="transmembrane region" description="Helical" evidence="7">
    <location>
        <begin position="859"/>
        <end position="877"/>
    </location>
</feature>
<feature type="domain" description="ABC transporter" evidence="8">
    <location>
        <begin position="78"/>
        <end position="311"/>
    </location>
</feature>
<dbReference type="FunFam" id="3.40.50.300:FF:000327">
    <property type="entry name" value="ATP-binding cassette sub-family A member 3"/>
    <property type="match status" value="1"/>
</dbReference>
<feature type="transmembrane region" description="Helical" evidence="7">
    <location>
        <begin position="700"/>
        <end position="721"/>
    </location>
</feature>
<name>A0A2L2YBJ4_PARTP</name>
<dbReference type="FunFam" id="3.40.50.300:FF:000933">
    <property type="entry name" value="ABC transporter A family member 7"/>
    <property type="match status" value="1"/>
</dbReference>
<dbReference type="GO" id="GO:0005319">
    <property type="term" value="F:lipid transporter activity"/>
    <property type="evidence" value="ECO:0007669"/>
    <property type="project" value="TreeGrafter"/>
</dbReference>
<feature type="transmembrane region" description="Helical" evidence="7">
    <location>
        <begin position="619"/>
        <end position="639"/>
    </location>
</feature>
<dbReference type="Gene3D" id="3.40.50.300">
    <property type="entry name" value="P-loop containing nucleotide triphosphate hydrolases"/>
    <property type="match status" value="2"/>
</dbReference>
<evidence type="ECO:0000256" key="4">
    <source>
        <dbReference type="ARBA" id="ARBA00022840"/>
    </source>
</evidence>
<dbReference type="GO" id="GO:0016020">
    <property type="term" value="C:membrane"/>
    <property type="evidence" value="ECO:0007669"/>
    <property type="project" value="UniProtKB-SubCell"/>
</dbReference>
<evidence type="ECO:0000313" key="9">
    <source>
        <dbReference type="EMBL" id="LAA04740.1"/>
    </source>
</evidence>
<evidence type="ECO:0000256" key="3">
    <source>
        <dbReference type="ARBA" id="ARBA00022741"/>
    </source>
</evidence>
<feature type="transmembrane region" description="Helical" evidence="7">
    <location>
        <begin position="733"/>
        <end position="758"/>
    </location>
</feature>
<keyword evidence="4" id="KW-0067">ATP-binding</keyword>
<dbReference type="InterPro" id="IPR003439">
    <property type="entry name" value="ABC_transporter-like_ATP-bd"/>
</dbReference>
<dbReference type="CDD" id="cd03263">
    <property type="entry name" value="ABC_subfamily_A"/>
    <property type="match status" value="2"/>
</dbReference>
<dbReference type="PROSITE" id="PS50893">
    <property type="entry name" value="ABC_TRANSPORTER_2"/>
    <property type="match status" value="2"/>
</dbReference>
<evidence type="ECO:0000256" key="1">
    <source>
        <dbReference type="ARBA" id="ARBA00004141"/>
    </source>
</evidence>
<sequence length="1249" mass="141541">MLRLLLTIISSCGVFILIIWYFDKVWPWQSGVPLPFYFCFTKSYWCGSPPKRISTTEFVELNNFNYFEPEPRNILAGVVINNLFKIFKMGTQEKIAVNNLCLNMYKGQITALLGHNGAGKTTTINMLTGLYTPSSGNASINGKDITTDTTCARRGLGVCPQHNVLFDTLTVDEHLKIFAGLKGVKWKDVEKEAIKVMEILKLTNKRYDLVEDLSGGMKRKLSLGNAIIGGSEVLFLDEPTSGMDIEARRNVWDALLSIRRDRTIVLTTHYMEEADILGDRIAIMAEGEIQCCGSPMFLKRKFGTGYHLHLVKSPTFDVDETNLLLEKHIPDISVRKELQNEITYRLSTDCGSVIGNMFEELEESKQKLGINSCGITITTMEDVFIKVSNLSDVKYMKKGERQLRNGVSQEYDDVYGDTKSLKKQFLCYQLFAFLAKRFHYTKRHWIILITQFALPVLLVCVCFILIKNSQNQFRQNYEPLTLDIRSVYGNSEGIIHSTSTKNLSSQLEYFFKENKIKAIEVVDNPISYVLDYGKKSLSRYLTMLMVGASVRNYTDGKVKLTAWYNNEPYHALPMSLLLAHTAILRHVSSSQATISLTNSPLPKFEVAERYHGPGRVEGIYASVFIPLALGFMSATAVLIPIHERTSKAKLLQLMTGAPHVLYWTSMLLWDFALYFIVSVTLIIPFAAFYEYIFFSVNYNAIGTVLLVLALYGFSSIPLSYLLSFMIQKGNTGFAVVIALTCVMGIAVSTTLINIYGFLFGRTKDVINTLVWIFRIFPYYSVASGFNNLFRIAFQNAYCEGISAENLEYNCKPDMAKNNTLYKCCTDYCGENECLKKLSFVTWDRLACGRDVMFLFLDGIIYFTILIMIETSFFQAVYRKLKQNFKNFTQNNRIFGEIIQSSVIEDSEVIAEELRIRHLEDSNSGVGREALVITELSKIFKNFFAVDHLSLGIHKEECFGLLGVNGAGKTTTFRMLTGDCHPTDGNAFTAHHSLIPNTKKFRSYLGYCPQFDALIDRLTGRETLTLFARLRGLYGSELNDRVEMLIKMTDLSAHADKQTQFYSGGNKRKLSVGIALIGSPPIILLDEPTAGVDPVSRRKIWNILAQARYFTKAAIILTTHSMEECEALCSRLAIMVNGRFRCLGSIQQLKSKYGQGYTLVIKISKETVEDQQSIFDIKTFIENKLPSADLKDDHQGMLQYHVTDPSVRLSQLFKLMEEMKRQFKLEDYLVSDTSLEQIFLTFARSQRAAE</sequence>
<keyword evidence="5 7" id="KW-1133">Transmembrane helix</keyword>
<evidence type="ECO:0000256" key="5">
    <source>
        <dbReference type="ARBA" id="ARBA00022989"/>
    </source>
</evidence>
<dbReference type="EMBL" id="IAAA01009950">
    <property type="protein sequence ID" value="LAA04740.1"/>
    <property type="molecule type" value="mRNA"/>
</dbReference>
<dbReference type="GO" id="GO:0016887">
    <property type="term" value="F:ATP hydrolysis activity"/>
    <property type="evidence" value="ECO:0007669"/>
    <property type="project" value="InterPro"/>
</dbReference>
<dbReference type="SUPFAM" id="SSF52540">
    <property type="entry name" value="P-loop containing nucleoside triphosphate hydrolases"/>
    <property type="match status" value="2"/>
</dbReference>
<dbReference type="InterPro" id="IPR026082">
    <property type="entry name" value="ABCA"/>
</dbReference>
<feature type="transmembrane region" description="Helical" evidence="7">
    <location>
        <begin position="660"/>
        <end position="688"/>
    </location>
</feature>
<organism evidence="9">
    <name type="scientific">Parasteatoda tepidariorum</name>
    <name type="common">Common house spider</name>
    <name type="synonym">Achaearanea tepidariorum</name>
    <dbReference type="NCBI Taxonomy" id="114398"/>
    <lineage>
        <taxon>Eukaryota</taxon>
        <taxon>Metazoa</taxon>
        <taxon>Ecdysozoa</taxon>
        <taxon>Arthropoda</taxon>
        <taxon>Chelicerata</taxon>
        <taxon>Arachnida</taxon>
        <taxon>Araneae</taxon>
        <taxon>Araneomorphae</taxon>
        <taxon>Entelegynae</taxon>
        <taxon>Araneoidea</taxon>
        <taxon>Theridiidae</taxon>
        <taxon>Parasteatoda</taxon>
    </lineage>
</organism>
<evidence type="ECO:0000256" key="6">
    <source>
        <dbReference type="ARBA" id="ARBA00023136"/>
    </source>
</evidence>
<dbReference type="AlphaFoldDB" id="A0A2L2YBJ4"/>
<proteinExistence type="evidence at transcript level"/>